<evidence type="ECO:0000313" key="4">
    <source>
        <dbReference type="Proteomes" id="UP001229209"/>
    </source>
</evidence>
<name>A0ABT9LT07_9BACL</name>
<sequence length="182" mass="19725">MLKTTQSKWLTLSTAAVGAIYAAGFFYTEPTVQALNPQILDQKNASESNKVFHQMGKEHHETRSFHKALSSTTTPANHQTSNSDKSQHKSDSSSLYKDGIYQGVGTNAYGSVGVSVTIQNGKITQVQITQCTTHYPQSVIDPVLPNEVEAKQTWQIDIVSGATASTQDFAMAVYQALQAAKA</sequence>
<proteinExistence type="predicted"/>
<evidence type="ECO:0000313" key="3">
    <source>
        <dbReference type="EMBL" id="MDP9727407.1"/>
    </source>
</evidence>
<reference evidence="3 4" key="1">
    <citation type="submission" date="2023-07" db="EMBL/GenBank/DDBJ databases">
        <title>Genomic Encyclopedia of Type Strains, Phase IV (KMG-IV): sequencing the most valuable type-strain genomes for metagenomic binning, comparative biology and taxonomic classification.</title>
        <authorList>
            <person name="Goeker M."/>
        </authorList>
    </citation>
    <scope>NUCLEOTIDE SEQUENCE [LARGE SCALE GENOMIC DNA]</scope>
    <source>
        <strain evidence="3 4">DSM 25924</strain>
    </source>
</reference>
<organism evidence="3 4">
    <name type="scientific">Alicyclobacillus tolerans</name>
    <dbReference type="NCBI Taxonomy" id="90970"/>
    <lineage>
        <taxon>Bacteria</taxon>
        <taxon>Bacillati</taxon>
        <taxon>Bacillota</taxon>
        <taxon>Bacilli</taxon>
        <taxon>Bacillales</taxon>
        <taxon>Alicyclobacillaceae</taxon>
        <taxon>Alicyclobacillus</taxon>
    </lineage>
</organism>
<gene>
    <name evidence="3" type="ORF">J2S04_000329</name>
</gene>
<accession>A0ABT9LT07</accession>
<dbReference type="InterPro" id="IPR007329">
    <property type="entry name" value="FMN-bd"/>
</dbReference>
<dbReference type="SMART" id="SM00900">
    <property type="entry name" value="FMN_bind"/>
    <property type="match status" value="1"/>
</dbReference>
<dbReference type="Proteomes" id="UP001229209">
    <property type="component" value="Unassembled WGS sequence"/>
</dbReference>
<dbReference type="Pfam" id="PF04205">
    <property type="entry name" value="FMN_bind"/>
    <property type="match status" value="1"/>
</dbReference>
<keyword evidence="4" id="KW-1185">Reference proteome</keyword>
<evidence type="ECO:0000256" key="1">
    <source>
        <dbReference type="SAM" id="MobiDB-lite"/>
    </source>
</evidence>
<dbReference type="RefSeq" id="WP_203115368.1">
    <property type="nucleotide sequence ID" value="NZ_JAURUO010000001.1"/>
</dbReference>
<dbReference type="Gene3D" id="3.90.1010.20">
    <property type="match status" value="1"/>
</dbReference>
<feature type="compositionally biased region" description="Polar residues" evidence="1">
    <location>
        <begin position="69"/>
        <end position="80"/>
    </location>
</feature>
<feature type="domain" description="FMN-binding" evidence="2">
    <location>
        <begin position="108"/>
        <end position="180"/>
    </location>
</feature>
<dbReference type="EMBL" id="JAURUO010000001">
    <property type="protein sequence ID" value="MDP9727407.1"/>
    <property type="molecule type" value="Genomic_DNA"/>
</dbReference>
<comment type="caution">
    <text evidence="3">The sequence shown here is derived from an EMBL/GenBank/DDBJ whole genome shotgun (WGS) entry which is preliminary data.</text>
</comment>
<feature type="region of interest" description="Disordered" evidence="1">
    <location>
        <begin position="55"/>
        <end position="94"/>
    </location>
</feature>
<evidence type="ECO:0000259" key="2">
    <source>
        <dbReference type="SMART" id="SM00900"/>
    </source>
</evidence>
<feature type="compositionally biased region" description="Basic and acidic residues" evidence="1">
    <location>
        <begin position="55"/>
        <end position="64"/>
    </location>
</feature>
<protein>
    <submittedName>
        <fullName evidence="3">Uncharacterized protein with FMN-binding domain</fullName>
    </submittedName>
</protein>